<feature type="transmembrane region" description="Helical" evidence="7">
    <location>
        <begin position="123"/>
        <end position="144"/>
    </location>
</feature>
<feature type="transmembrane region" description="Helical" evidence="7">
    <location>
        <begin position="12"/>
        <end position="33"/>
    </location>
</feature>
<dbReference type="InterPro" id="IPR018480">
    <property type="entry name" value="PNAcMuramoyl-5peptid_Trfase_CS"/>
</dbReference>
<gene>
    <name evidence="8" type="ORF">ACFSR5_17845</name>
</gene>
<feature type="transmembrane region" description="Helical" evidence="7">
    <location>
        <begin position="54"/>
        <end position="75"/>
    </location>
</feature>
<evidence type="ECO:0000256" key="6">
    <source>
        <dbReference type="ARBA" id="ARBA00023136"/>
    </source>
</evidence>
<organism evidence="8 9">
    <name type="scientific">Sphingobacterium suaedae</name>
    <dbReference type="NCBI Taxonomy" id="1686402"/>
    <lineage>
        <taxon>Bacteria</taxon>
        <taxon>Pseudomonadati</taxon>
        <taxon>Bacteroidota</taxon>
        <taxon>Sphingobacteriia</taxon>
        <taxon>Sphingobacteriales</taxon>
        <taxon>Sphingobacteriaceae</taxon>
        <taxon>Sphingobacterium</taxon>
    </lineage>
</organism>
<evidence type="ECO:0000256" key="4">
    <source>
        <dbReference type="ARBA" id="ARBA00022692"/>
    </source>
</evidence>
<reference evidence="9" key="1">
    <citation type="journal article" date="2019" name="Int. J. Syst. Evol. Microbiol.">
        <title>The Global Catalogue of Microorganisms (GCM) 10K type strain sequencing project: providing services to taxonomists for standard genome sequencing and annotation.</title>
        <authorList>
            <consortium name="The Broad Institute Genomics Platform"/>
            <consortium name="The Broad Institute Genome Sequencing Center for Infectious Disease"/>
            <person name="Wu L."/>
            <person name="Ma J."/>
        </authorList>
    </citation>
    <scope>NUCLEOTIDE SEQUENCE [LARGE SCALE GENOMIC DNA]</scope>
    <source>
        <strain evidence="9">KCTC 42662</strain>
    </source>
</reference>
<dbReference type="EC" id="2.7.8.-" evidence="8"/>
<proteinExistence type="predicted"/>
<keyword evidence="5 7" id="KW-1133">Transmembrane helix</keyword>
<keyword evidence="6 7" id="KW-0472">Membrane</keyword>
<evidence type="ECO:0000313" key="8">
    <source>
        <dbReference type="EMBL" id="MFD2549517.1"/>
    </source>
</evidence>
<keyword evidence="2" id="KW-1003">Cell membrane</keyword>
<dbReference type="InterPro" id="IPR000715">
    <property type="entry name" value="Glycosyl_transferase_4"/>
</dbReference>
<feature type="transmembrane region" description="Helical" evidence="7">
    <location>
        <begin position="87"/>
        <end position="111"/>
    </location>
</feature>
<accession>A0ABW5KKQ2</accession>
<keyword evidence="4 7" id="KW-0812">Transmembrane</keyword>
<feature type="transmembrane region" description="Helical" evidence="7">
    <location>
        <begin position="344"/>
        <end position="362"/>
    </location>
</feature>
<protein>
    <submittedName>
        <fullName evidence="8">MraY family glycosyltransferase</fullName>
        <ecNumber evidence="8">2.7.8.-</ecNumber>
    </submittedName>
</protein>
<feature type="transmembrane region" description="Helical" evidence="7">
    <location>
        <begin position="319"/>
        <end position="338"/>
    </location>
</feature>
<evidence type="ECO:0000256" key="2">
    <source>
        <dbReference type="ARBA" id="ARBA00022475"/>
    </source>
</evidence>
<keyword evidence="9" id="KW-1185">Reference proteome</keyword>
<dbReference type="PANTHER" id="PTHR22926">
    <property type="entry name" value="PHOSPHO-N-ACETYLMURAMOYL-PENTAPEPTIDE-TRANSFERASE"/>
    <property type="match status" value="1"/>
</dbReference>
<feature type="transmembrane region" description="Helical" evidence="7">
    <location>
        <begin position="234"/>
        <end position="257"/>
    </location>
</feature>
<dbReference type="RefSeq" id="WP_380905834.1">
    <property type="nucleotide sequence ID" value="NZ_JBHUEG010000012.1"/>
</dbReference>
<feature type="transmembrane region" description="Helical" evidence="7">
    <location>
        <begin position="156"/>
        <end position="175"/>
    </location>
</feature>
<evidence type="ECO:0000256" key="3">
    <source>
        <dbReference type="ARBA" id="ARBA00022679"/>
    </source>
</evidence>
<dbReference type="PANTHER" id="PTHR22926:SF3">
    <property type="entry name" value="UNDECAPRENYL-PHOSPHATE ALPHA-N-ACETYLGLUCOSAMINYL 1-PHOSPHATE TRANSFERASE"/>
    <property type="match status" value="1"/>
</dbReference>
<dbReference type="Pfam" id="PF00953">
    <property type="entry name" value="Glycos_transf_4"/>
    <property type="match status" value="1"/>
</dbReference>
<feature type="transmembrane region" description="Helical" evidence="7">
    <location>
        <begin position="269"/>
        <end position="290"/>
    </location>
</feature>
<feature type="transmembrane region" description="Helical" evidence="7">
    <location>
        <begin position="180"/>
        <end position="197"/>
    </location>
</feature>
<dbReference type="EMBL" id="JBHULR010000015">
    <property type="protein sequence ID" value="MFD2549517.1"/>
    <property type="molecule type" value="Genomic_DNA"/>
</dbReference>
<evidence type="ECO:0000256" key="1">
    <source>
        <dbReference type="ARBA" id="ARBA00004651"/>
    </source>
</evidence>
<dbReference type="GO" id="GO:0016740">
    <property type="term" value="F:transferase activity"/>
    <property type="evidence" value="ECO:0007669"/>
    <property type="project" value="UniProtKB-KW"/>
</dbReference>
<sequence>MFDTIKLLVVGLPFLAAVLLGRALIPYILLVTYKKRLFDPVDIRKLHKNIVPRLGGVAFAPVQCCVLVITLVFLYKLALVDINLHVSSWIIIPSMMLLICGLVMLFVVGIGDDLIGVGYKWKFLIQALTALLLPMGGLWINNLYGLGGIGHIPAEIGIPLTIFLVVLIINAINLIDGLDGLCSGIVVIGSLFLGALFSIQGAWLHAIFAFITAGVLMPFFYFNVFGTWRRGRRIFMGDTGSMTLGYSLAFLVISYATDNQFIKPSSTDALVVACSVIIVPVFDVGRVMLVRWRLGKAIFRPDRNHLHHKFLRAGMSRHSAMVSILLLMVFFCVFNITMVRWMDINVVVLLDILSWLVFHYVFNKLEKRNVIAKGEVFLRSILSFRI</sequence>
<name>A0ABW5KKQ2_9SPHI</name>
<evidence type="ECO:0000256" key="5">
    <source>
        <dbReference type="ARBA" id="ARBA00022989"/>
    </source>
</evidence>
<dbReference type="PROSITE" id="PS01348">
    <property type="entry name" value="MRAY_2"/>
    <property type="match status" value="1"/>
</dbReference>
<comment type="caution">
    <text evidence="8">The sequence shown here is derived from an EMBL/GenBank/DDBJ whole genome shotgun (WGS) entry which is preliminary data.</text>
</comment>
<comment type="subcellular location">
    <subcellularLocation>
        <location evidence="1">Cell membrane</location>
        <topology evidence="1">Multi-pass membrane protein</topology>
    </subcellularLocation>
</comment>
<evidence type="ECO:0000313" key="9">
    <source>
        <dbReference type="Proteomes" id="UP001597545"/>
    </source>
</evidence>
<feature type="transmembrane region" description="Helical" evidence="7">
    <location>
        <begin position="203"/>
        <end position="222"/>
    </location>
</feature>
<dbReference type="CDD" id="cd06853">
    <property type="entry name" value="GT_WecA_like"/>
    <property type="match status" value="1"/>
</dbReference>
<keyword evidence="3 8" id="KW-0808">Transferase</keyword>
<dbReference type="Proteomes" id="UP001597545">
    <property type="component" value="Unassembled WGS sequence"/>
</dbReference>
<evidence type="ECO:0000256" key="7">
    <source>
        <dbReference type="SAM" id="Phobius"/>
    </source>
</evidence>